<sequence length="540" mass="59155">MDVGNTDFNVRWDNTVRYNAGWRMEKENDTFSRSQAYDDTEHKFKRGDMVTNRLDLISELDVVYKNAYGFRVSGAAWYDQAYQDSAEPNSDIAGSSGNFYNNHYNSYTTRYISGPSGEILDAFVFGNFSLGSMSANVKVGQHNVYWGESLYSIGNSIAYSQGPVDTIKSATSPGAEAKELFLPLKQISTTIQLTDELALSAQYLLDWEPFRLVPGGTYFAGSDGARSDLGNTAAGGLEVPNGDDLEPDDKKGDFGVSLRWSPWWLEGTAGVYYRKFDEKLPWSFQQLAPSGFPPPFPAALPTDIRLAYARDTELYGVSFSKNIGTVSIGSEVSFRKNTALNSAAGYAVLGANSANPSYSEAEGARGDTWHALVNAIYLLPRTFLWEGGTLQGEIAYNHLDKITENEGRFNGFGYGCVGPNAANPVWKDSCADDHSLGAQIGFTPEWPQLFPGWDVSMPVTLAYGIDGNSPTPGGTNEDAYNYSIGIAGKLRNTHTLTLRWVDSHAEYKTTNTGLAASQYTNGSAVQNDHGWISFSYKATF</sequence>
<protein>
    <submittedName>
        <fullName evidence="1">DUF1302 domain-containing protein</fullName>
    </submittedName>
</protein>
<name>A0A427EAC0_9GAMM</name>
<dbReference type="Pfam" id="PF06980">
    <property type="entry name" value="DUF1302"/>
    <property type="match status" value="1"/>
</dbReference>
<reference evidence="1 2" key="1">
    <citation type="submission" date="2018-10" db="EMBL/GenBank/DDBJ databases">
        <title>Transmission dynamics of multidrug resistant bacteria on intensive care unit surfaces.</title>
        <authorList>
            <person name="D'Souza A.W."/>
            <person name="Potter R.F."/>
            <person name="Wallace M."/>
            <person name="Shupe A."/>
            <person name="Patel S."/>
            <person name="Sun S."/>
            <person name="Gul D."/>
            <person name="Kwon J.H."/>
            <person name="Andleeb S."/>
            <person name="Burnham C.-A.D."/>
            <person name="Dantas G."/>
        </authorList>
    </citation>
    <scope>NUCLEOTIDE SEQUENCE [LARGE SCALE GENOMIC DNA]</scope>
    <source>
        <strain evidence="1 2">PX_177</strain>
    </source>
</reference>
<accession>A0A427EAC0</accession>
<dbReference type="EMBL" id="RHQL01000002">
    <property type="protein sequence ID" value="RRV13522.1"/>
    <property type="molecule type" value="Genomic_DNA"/>
</dbReference>
<organism evidence="1 2">
    <name type="scientific">Stutzerimonas xanthomarina</name>
    <dbReference type="NCBI Taxonomy" id="271420"/>
    <lineage>
        <taxon>Bacteria</taxon>
        <taxon>Pseudomonadati</taxon>
        <taxon>Pseudomonadota</taxon>
        <taxon>Gammaproteobacteria</taxon>
        <taxon>Pseudomonadales</taxon>
        <taxon>Pseudomonadaceae</taxon>
        <taxon>Stutzerimonas</taxon>
    </lineage>
</organism>
<comment type="caution">
    <text evidence="1">The sequence shown here is derived from an EMBL/GenBank/DDBJ whole genome shotgun (WGS) entry which is preliminary data.</text>
</comment>
<dbReference type="InterPro" id="IPR010727">
    <property type="entry name" value="DUF1302"/>
</dbReference>
<evidence type="ECO:0000313" key="2">
    <source>
        <dbReference type="Proteomes" id="UP000276506"/>
    </source>
</evidence>
<dbReference type="Proteomes" id="UP000276506">
    <property type="component" value="Unassembled WGS sequence"/>
</dbReference>
<dbReference type="AlphaFoldDB" id="A0A427EAC0"/>
<gene>
    <name evidence="1" type="ORF">EGJ28_07575</name>
</gene>
<proteinExistence type="predicted"/>
<evidence type="ECO:0000313" key="1">
    <source>
        <dbReference type="EMBL" id="RRV13522.1"/>
    </source>
</evidence>